<dbReference type="InterPro" id="IPR011050">
    <property type="entry name" value="Pectin_lyase_fold/virulence"/>
</dbReference>
<evidence type="ECO:0000313" key="4">
    <source>
        <dbReference type="Proteomes" id="UP000178168"/>
    </source>
</evidence>
<dbReference type="Proteomes" id="UP000178168">
    <property type="component" value="Unassembled WGS sequence"/>
</dbReference>
<gene>
    <name evidence="3" type="ORF">A2591_03860</name>
</gene>
<feature type="domain" description="Right handed beta helix" evidence="2">
    <location>
        <begin position="145"/>
        <end position="318"/>
    </location>
</feature>
<dbReference type="EMBL" id="MHUZ01000007">
    <property type="protein sequence ID" value="OHA86190.1"/>
    <property type="molecule type" value="Genomic_DNA"/>
</dbReference>
<dbReference type="InterPro" id="IPR039448">
    <property type="entry name" value="Beta_helix"/>
</dbReference>
<dbReference type="AlphaFoldDB" id="A0A1G2SM89"/>
<comment type="caution">
    <text evidence="3">The sequence shown here is derived from an EMBL/GenBank/DDBJ whole genome shotgun (WGS) entry which is preliminary data.</text>
</comment>
<keyword evidence="1" id="KW-0732">Signal</keyword>
<name>A0A1G2SM89_9BACT</name>
<evidence type="ECO:0000259" key="2">
    <source>
        <dbReference type="Pfam" id="PF13229"/>
    </source>
</evidence>
<protein>
    <recommendedName>
        <fullName evidence="2">Right handed beta helix domain-containing protein</fullName>
    </recommendedName>
</protein>
<sequence length="752" mass="77567">MSIKQTGPRFVVAALVLLGSFFFVANSASAATYYVRTDGDSTNCTGLSDAAYPGSGSAQVCAWATVAKVNSVTYTAGDMVRFKRGGTWSGTQLSPKSNVTYAATVEDGDKPILTTSATTRTVFLSALQGVTLEDLDVRGGTSAALQINSSGNSTPITLNRIDVSGGGSYQVYIYESVVTATDVDATGENPFYFTTAATPTISTNATFTSSAATRGSDTAVSTGFSLNQSSTLTCTGCVAHNNYLDGFTTNGPSALTCTDCLAYNNGTTTNATSGDGYTSHDTSTLNVRHSIAYGNLKSGVAVTGDSTGEILHSVFYNNVEGTNGSGWDSAGDVGIGINATGNWTVKNNITYGHPVEMMISANTVGAGAVIDSDYNIFYDSLGGNAFDYDGTLSGFAAYQTASSQDQHSLNTDPLFTSIVGNDFTLQSTSPAIDAGVDVNLTSDYVTNPPYDMPSITNTGSVGSYSKAYVDIGAYEYVTPPTPTIESSTHASESTWYNSLTPVTISFASPYTSTTNATTTDFRYVVNQTASPTAAAVRAGTLLDDAITFDAGSLVTTDGTWYVHTVAQNEATTTAFSSSFDTYAVKYDGTAPSATLSSPGDGSSVSTARPTFEWSGSDASSGIASYALYIDSALDTGGIAGSSTASGSDLSCGTHTWYIIVTDSAGNTTTSSSHTFTRTCGGGIPSAGGGGSVNTQSTIPVPPIATSTPTTTSVLSGNDAVRAQLRTLQEHLVVLLQELIKVLIAELQKKGSG</sequence>
<organism evidence="3 4">
    <name type="scientific">Candidatus Yonathbacteria bacterium RIFOXYD1_FULL_52_36</name>
    <dbReference type="NCBI Taxonomy" id="1802730"/>
    <lineage>
        <taxon>Bacteria</taxon>
        <taxon>Candidatus Yonathiibacteriota</taxon>
    </lineage>
</organism>
<reference evidence="3 4" key="1">
    <citation type="journal article" date="2016" name="Nat. Commun.">
        <title>Thousands of microbial genomes shed light on interconnected biogeochemical processes in an aquifer system.</title>
        <authorList>
            <person name="Anantharaman K."/>
            <person name="Brown C.T."/>
            <person name="Hug L.A."/>
            <person name="Sharon I."/>
            <person name="Castelle C.J."/>
            <person name="Probst A.J."/>
            <person name="Thomas B.C."/>
            <person name="Singh A."/>
            <person name="Wilkins M.J."/>
            <person name="Karaoz U."/>
            <person name="Brodie E.L."/>
            <person name="Williams K.H."/>
            <person name="Hubbard S.S."/>
            <person name="Banfield J.F."/>
        </authorList>
    </citation>
    <scope>NUCLEOTIDE SEQUENCE [LARGE SCALE GENOMIC DNA]</scope>
</reference>
<dbReference type="Pfam" id="PF13229">
    <property type="entry name" value="Beta_helix"/>
    <property type="match status" value="1"/>
</dbReference>
<dbReference type="SUPFAM" id="SSF51126">
    <property type="entry name" value="Pectin lyase-like"/>
    <property type="match status" value="1"/>
</dbReference>
<dbReference type="Gene3D" id="2.60.40.10">
    <property type="entry name" value="Immunoglobulins"/>
    <property type="match status" value="1"/>
</dbReference>
<feature type="chain" id="PRO_5009584504" description="Right handed beta helix domain-containing protein" evidence="1">
    <location>
        <begin position="31"/>
        <end position="752"/>
    </location>
</feature>
<accession>A0A1G2SM89</accession>
<feature type="signal peptide" evidence="1">
    <location>
        <begin position="1"/>
        <end position="30"/>
    </location>
</feature>
<dbReference type="Gene3D" id="2.160.20.10">
    <property type="entry name" value="Single-stranded right-handed beta-helix, Pectin lyase-like"/>
    <property type="match status" value="1"/>
</dbReference>
<dbReference type="InterPro" id="IPR013783">
    <property type="entry name" value="Ig-like_fold"/>
</dbReference>
<dbReference type="STRING" id="1802730.A2591_03860"/>
<dbReference type="InterPro" id="IPR012334">
    <property type="entry name" value="Pectin_lyas_fold"/>
</dbReference>
<evidence type="ECO:0000256" key="1">
    <source>
        <dbReference type="SAM" id="SignalP"/>
    </source>
</evidence>
<proteinExistence type="predicted"/>
<evidence type="ECO:0000313" key="3">
    <source>
        <dbReference type="EMBL" id="OHA86190.1"/>
    </source>
</evidence>